<proteinExistence type="predicted"/>
<sequence length="160" mass="18776">MDSQYKAYLLERYHDEVAGESFFRTLSEHATDPDRNYKWQVLTRLETETQELLRSALKELELEVAPRREDIERGQREATRFSAIPWIEFMKGFRPVLQNFVHMFEAAESLAPDVRDRTLLQHVTAHERALLAFVTRELEGCSDASLQPVLTLLENPPRRF</sequence>
<organism evidence="1 2">
    <name type="scientific">Povalibacter uvarum</name>
    <dbReference type="NCBI Taxonomy" id="732238"/>
    <lineage>
        <taxon>Bacteria</taxon>
        <taxon>Pseudomonadati</taxon>
        <taxon>Pseudomonadota</taxon>
        <taxon>Gammaproteobacteria</taxon>
        <taxon>Steroidobacterales</taxon>
        <taxon>Steroidobacteraceae</taxon>
        <taxon>Povalibacter</taxon>
    </lineage>
</organism>
<keyword evidence="2" id="KW-1185">Reference proteome</keyword>
<accession>A0A841HV29</accession>
<protein>
    <submittedName>
        <fullName evidence="1">Uncharacterized protein</fullName>
    </submittedName>
</protein>
<evidence type="ECO:0000313" key="1">
    <source>
        <dbReference type="EMBL" id="MBB6095822.1"/>
    </source>
</evidence>
<dbReference type="EMBL" id="JACHHZ010000006">
    <property type="protein sequence ID" value="MBB6095822.1"/>
    <property type="molecule type" value="Genomic_DNA"/>
</dbReference>
<name>A0A841HV29_9GAMM</name>
<reference evidence="1 2" key="1">
    <citation type="submission" date="2020-08" db="EMBL/GenBank/DDBJ databases">
        <title>Genomic Encyclopedia of Type Strains, Phase IV (KMG-IV): sequencing the most valuable type-strain genomes for metagenomic binning, comparative biology and taxonomic classification.</title>
        <authorList>
            <person name="Goeker M."/>
        </authorList>
    </citation>
    <scope>NUCLEOTIDE SEQUENCE [LARGE SCALE GENOMIC DNA]</scope>
    <source>
        <strain evidence="1 2">DSM 26723</strain>
    </source>
</reference>
<comment type="caution">
    <text evidence="1">The sequence shown here is derived from an EMBL/GenBank/DDBJ whole genome shotgun (WGS) entry which is preliminary data.</text>
</comment>
<dbReference type="Proteomes" id="UP000588068">
    <property type="component" value="Unassembled WGS sequence"/>
</dbReference>
<evidence type="ECO:0000313" key="2">
    <source>
        <dbReference type="Proteomes" id="UP000588068"/>
    </source>
</evidence>
<gene>
    <name evidence="1" type="ORF">HNQ60_004713</name>
</gene>
<dbReference type="AlphaFoldDB" id="A0A841HV29"/>
<dbReference type="RefSeq" id="WP_184335210.1">
    <property type="nucleotide sequence ID" value="NZ_JACHHZ010000006.1"/>
</dbReference>